<sequence length="409" mass="48014">MPGGPSVGKLVFRIFTPVSRRLNSHLKGRYPSPDPVKYSAFSTNSNKIISTRNRHKRETLNTEDRLRVVAHKRVLPLLQAILNEDIEAVWYLYKRLDGEDKLKLLLPEHHSLVLRSINVKNRLIDEELKTKYTKRLIYVVGRMKAYGYNPDVRDYTHLLYVFGSIKKYRECDKIWNRMRESGIKPGIYAYNCYLYSCLGRNTGCLELASDIWRNLQKDGINPNAVTYAVMIRIYGYLKLPDGARQIFDSTFDISEEHKNASKFTPTAYSFNSLLYAYGQSGELDKMKNTYELMVKVKVMPDFNTFDELIRWSCEFKDLEGAKEYNVIMQEQYGFQPNITIFNYFIKLAINTGRTTFAIELFKEMKEKYNLFPIAKMVQKLHAKMRIRKRYSDAQLLVNEWIPQIVTRKQ</sequence>
<evidence type="ECO:0000256" key="3">
    <source>
        <dbReference type="ARBA" id="ARBA00044493"/>
    </source>
</evidence>
<evidence type="ECO:0000313" key="7">
    <source>
        <dbReference type="Proteomes" id="UP000789572"/>
    </source>
</evidence>
<comment type="caution">
    <text evidence="6">The sequence shown here is derived from an EMBL/GenBank/DDBJ whole genome shotgun (WGS) entry which is preliminary data.</text>
</comment>
<name>A0A9N9A4L8_9GLOM</name>
<keyword evidence="7" id="KW-1185">Reference proteome</keyword>
<evidence type="ECO:0000313" key="6">
    <source>
        <dbReference type="EMBL" id="CAG8517425.1"/>
    </source>
</evidence>
<dbReference type="OrthoDB" id="185373at2759"/>
<dbReference type="PROSITE" id="PS51375">
    <property type="entry name" value="PPR"/>
    <property type="match status" value="2"/>
</dbReference>
<evidence type="ECO:0000256" key="4">
    <source>
        <dbReference type="ARBA" id="ARBA00044511"/>
    </source>
</evidence>
<evidence type="ECO:0000256" key="2">
    <source>
        <dbReference type="ARBA" id="ARBA00022737"/>
    </source>
</evidence>
<evidence type="ECO:0000256" key="5">
    <source>
        <dbReference type="PROSITE-ProRule" id="PRU00708"/>
    </source>
</evidence>
<dbReference type="NCBIfam" id="TIGR00756">
    <property type="entry name" value="PPR"/>
    <property type="match status" value="2"/>
</dbReference>
<gene>
    <name evidence="6" type="ORF">POCULU_LOCUS3393</name>
</gene>
<accession>A0A9N9A4L8</accession>
<dbReference type="Gene3D" id="1.25.40.10">
    <property type="entry name" value="Tetratricopeptide repeat domain"/>
    <property type="match status" value="2"/>
</dbReference>
<evidence type="ECO:0000256" key="1">
    <source>
        <dbReference type="ARBA" id="ARBA00006192"/>
    </source>
</evidence>
<dbReference type="EMBL" id="CAJVPJ010000372">
    <property type="protein sequence ID" value="CAG8517425.1"/>
    <property type="molecule type" value="Genomic_DNA"/>
</dbReference>
<comment type="similarity">
    <text evidence="1">Belongs to the CCM1 family.</text>
</comment>
<comment type="subunit">
    <text evidence="4">Binds to mitochondrial small subunit 15S rRNA.</text>
</comment>
<dbReference type="Pfam" id="PF13812">
    <property type="entry name" value="PPR_3"/>
    <property type="match status" value="3"/>
</dbReference>
<dbReference type="InterPro" id="IPR011990">
    <property type="entry name" value="TPR-like_helical_dom_sf"/>
</dbReference>
<dbReference type="AlphaFoldDB" id="A0A9N9A4L8"/>
<feature type="repeat" description="PPR" evidence="5">
    <location>
        <begin position="266"/>
        <end position="300"/>
    </location>
</feature>
<dbReference type="Proteomes" id="UP000789572">
    <property type="component" value="Unassembled WGS sequence"/>
</dbReference>
<dbReference type="Pfam" id="PF01535">
    <property type="entry name" value="PPR"/>
    <property type="match status" value="1"/>
</dbReference>
<dbReference type="PANTHER" id="PTHR47447:SF17">
    <property type="entry name" value="OS12G0638900 PROTEIN"/>
    <property type="match status" value="1"/>
</dbReference>
<dbReference type="InterPro" id="IPR002885">
    <property type="entry name" value="PPR_rpt"/>
</dbReference>
<comment type="function">
    <text evidence="3">Regulates mitochondrial small subunit maturation by controlling 15S rRNA 5'-end processing. Localizes to the 5' precursor of the 15S rRNA in a position that is subsequently occupied by mS47 in the mature yeast mtSSU. Uses structure and sequence-specific RNA recognition, binding to a single-stranded region of the precursor and specifically recognizing bases -6 to -1. The exchange of Ccm1 for mS47 is coupled to the irreversible removal of precursor rRNA that is accompanied by conformational changes of the mitoribosomal proteins uS5m and mS26. These conformational changes signal completion of 5'-end rRNA processing through protection of the mature 5'-end of the 15S rRNA and stabilization of mS47. The removal of the 5' precursor together with the dissociation of Ccm1 may be catalyzed by the 5'-3' exoribonuclease Pet127. Involved in the specific removal of group I introns in mitochondrial encoded transcripts.</text>
</comment>
<dbReference type="PANTHER" id="PTHR47447">
    <property type="entry name" value="OS03G0856100 PROTEIN"/>
    <property type="match status" value="1"/>
</dbReference>
<reference evidence="6" key="1">
    <citation type="submission" date="2021-06" db="EMBL/GenBank/DDBJ databases">
        <authorList>
            <person name="Kallberg Y."/>
            <person name="Tangrot J."/>
            <person name="Rosling A."/>
        </authorList>
    </citation>
    <scope>NUCLEOTIDE SEQUENCE</scope>
    <source>
        <strain evidence="6">IA702</strain>
    </source>
</reference>
<feature type="repeat" description="PPR" evidence="5">
    <location>
        <begin position="151"/>
        <end position="185"/>
    </location>
</feature>
<proteinExistence type="inferred from homology"/>
<organism evidence="6 7">
    <name type="scientific">Paraglomus occultum</name>
    <dbReference type="NCBI Taxonomy" id="144539"/>
    <lineage>
        <taxon>Eukaryota</taxon>
        <taxon>Fungi</taxon>
        <taxon>Fungi incertae sedis</taxon>
        <taxon>Mucoromycota</taxon>
        <taxon>Glomeromycotina</taxon>
        <taxon>Glomeromycetes</taxon>
        <taxon>Paraglomerales</taxon>
        <taxon>Paraglomeraceae</taxon>
        <taxon>Paraglomus</taxon>
    </lineage>
</organism>
<keyword evidence="2" id="KW-0677">Repeat</keyword>
<protein>
    <submittedName>
        <fullName evidence="6">8591_t:CDS:1</fullName>
    </submittedName>
</protein>